<dbReference type="SUPFAM" id="SSF56219">
    <property type="entry name" value="DNase I-like"/>
    <property type="match status" value="1"/>
</dbReference>
<dbReference type="InterPro" id="IPR005135">
    <property type="entry name" value="Endo/exonuclease/phosphatase"/>
</dbReference>
<dbReference type="PANTHER" id="PTHR33116:SF78">
    <property type="entry name" value="OS12G0587133 PROTEIN"/>
    <property type="match status" value="1"/>
</dbReference>
<dbReference type="Gene3D" id="1.25.40.710">
    <property type="match status" value="1"/>
</dbReference>
<feature type="domain" description="Endonuclease/exonuclease/phosphatase" evidence="1">
    <location>
        <begin position="362"/>
        <end position="578"/>
    </location>
</feature>
<reference evidence="3" key="1">
    <citation type="submission" date="2018-02" db="EMBL/GenBank/DDBJ databases">
        <authorList>
            <person name="Cohen D.B."/>
            <person name="Kent A.D."/>
        </authorList>
    </citation>
    <scope>NUCLEOTIDE SEQUENCE</scope>
</reference>
<organism evidence="3">
    <name type="scientific">Fagus sylvatica</name>
    <name type="common">Beechnut</name>
    <dbReference type="NCBI Taxonomy" id="28930"/>
    <lineage>
        <taxon>Eukaryota</taxon>
        <taxon>Viridiplantae</taxon>
        <taxon>Streptophyta</taxon>
        <taxon>Embryophyta</taxon>
        <taxon>Tracheophyta</taxon>
        <taxon>Spermatophyta</taxon>
        <taxon>Magnoliopsida</taxon>
        <taxon>eudicotyledons</taxon>
        <taxon>Gunneridae</taxon>
        <taxon>Pentapetalae</taxon>
        <taxon>rosids</taxon>
        <taxon>fabids</taxon>
        <taxon>Fagales</taxon>
        <taxon>Fagaceae</taxon>
        <taxon>Fagus</taxon>
    </lineage>
</organism>
<feature type="domain" description="Reverse transcriptase zinc-binding" evidence="2">
    <location>
        <begin position="1229"/>
        <end position="1295"/>
    </location>
</feature>
<dbReference type="Pfam" id="PF03372">
    <property type="entry name" value="Exo_endo_phos"/>
    <property type="match status" value="1"/>
</dbReference>
<dbReference type="InterPro" id="IPR026960">
    <property type="entry name" value="RVT-Znf"/>
</dbReference>
<dbReference type="InterPro" id="IPR046939">
    <property type="entry name" value="TPPII_C_sf"/>
</dbReference>
<accession>A0A2N9G6Z9</accession>
<gene>
    <name evidence="3" type="ORF">FSB_LOCUS26318</name>
</gene>
<evidence type="ECO:0000259" key="2">
    <source>
        <dbReference type="Pfam" id="PF13966"/>
    </source>
</evidence>
<evidence type="ECO:0000259" key="1">
    <source>
        <dbReference type="Pfam" id="PF03372"/>
    </source>
</evidence>
<proteinExistence type="predicted"/>
<dbReference type="Pfam" id="PF13966">
    <property type="entry name" value="zf-RVT"/>
    <property type="match status" value="1"/>
</dbReference>
<dbReference type="GO" id="GO:0003824">
    <property type="term" value="F:catalytic activity"/>
    <property type="evidence" value="ECO:0007669"/>
    <property type="project" value="InterPro"/>
</dbReference>
<dbReference type="InterPro" id="IPR036691">
    <property type="entry name" value="Endo/exonu/phosph_ase_sf"/>
</dbReference>
<sequence length="1430" mass="163300">MGGKRNFRIESKRFDLSLNGTGSKQVQISESGRKHVRNIYLGLAGAKWIGQCVEENIVREKDQAFIRTCGENGKTYVSRRCSNDYGSYLEFTECGRGGSRGRVVIPEGRKQSGWRGFGKELQLLLLPDGKNGNGLQQVPRQNRSVGDGVETPQYNGELGNRGIATYAGVVGIRKSMKMLDSGPVVPPVSVSDRGSSTELETEEFSQPIPKISAESKIRHLQRSRSRTVIGTSSRLRWGGFSSWPMAAGCCFQSFFHHGGRRGALFHHGTPEPTGSQLDSTGLELVPVQMSNPMLVQPIAMVCPLLEATTAELRKIGFYQNPPFDWVVGQMKAFGELVGASYEGYEEEVITLLQKIELRRPQPRARAPNKRLHMRNLIRMWKAGIICLQETKMAIINCRVIQSLWGNQHVDWISLGSNEATGGILLMWDKRVVEKVDEVAGYYSLSCKFRNVLDQFEWIFSGVYGPNLDSERGLLWEELSGLLSWWDAPCCIGGDFNVVQFPSEKLGLMSFNSTMHEFNDFISECGLLDIPLEGGLFTWSNNRDVLAMSKIDRFLFSPTWADHFGLVNQRRLPRLLSDHFPIRLDCGRIVGGKSPFRFENMWLKVEGFVDWVRGWWASYSFPGSPSHILSSKLKALKMDLKKWNVDEFGNIHFKHQKLRHSLHELESLGERRVLFEVEKNERTRLISDLEKNIYLAEICWRQKSWVKWLKEGDKNTKYFHSVANSHRRHNSIRHLSMNGVLFTDQDPIKVEVSGFYRQLYIEDTTCRPSLDGLSFSSISPKEAAWLERSFEEEEICKVVSNMNGHKAPGPDGFPMTFYHACWPILRGGVLAVFSEFYEYGLFVRSLNATFLSLILKKANAVEVKDFRPISLVGSVYKILAKVLANQLSVVLAAVISPSQNAFIQGRQITDWMLVANKCLDSRLKVGHPGVISRIFTWFEAIFGLKINFNKSEMAPVGNVPELAKFKSKSIWDPILEKMERKLSGWQQMYLSKGGRVTLIKSTLSSLPTYFLSLFPIPLSVALHIDKIQRDFLWGGIGEGKIFHLINWHQVCQPLKFGGLGLRNIRVFTRALLGKWLWRYGIETVAFWRNIIFSKYGDSRGDWTTREVHGPHGVSLWKHIRKDWGRFARHVHVEVGDGAKTWFWTDIWCGQCSLKDGFPELHRLARNKEALVRDHLQYHNESVSWDFNFTRYAQDWELDAVASFLELLSLSSVKGYGEDRLCWRGSSKEGFQVRTYYKYLLPAAGIVVPWKRIWKTNAPPHVAFFVWVAALGHILTTDNLRRRNVIVLDWCCMCKENGGVFDLGGATVLLGRHRPWLYLKIQKNVEKAHDQSQPESGIQPDLFEENFKELKKWVDVKSSKYGTLLVLRERRSGRLGTALKALNDIIQDDGEPPKKKLYELKLSLLDEIGWSHLATYERQWMHVRFPASLPLF</sequence>
<dbReference type="PANTHER" id="PTHR33116">
    <property type="entry name" value="REVERSE TRANSCRIPTASE ZINC-BINDING DOMAIN-CONTAINING PROTEIN-RELATED-RELATED"/>
    <property type="match status" value="1"/>
</dbReference>
<evidence type="ECO:0000313" key="3">
    <source>
        <dbReference type="EMBL" id="SPC98436.1"/>
    </source>
</evidence>
<protein>
    <submittedName>
        <fullName evidence="3">Uncharacterized protein</fullName>
    </submittedName>
</protein>
<dbReference type="EMBL" id="OIVN01001869">
    <property type="protein sequence ID" value="SPC98436.1"/>
    <property type="molecule type" value="Genomic_DNA"/>
</dbReference>
<dbReference type="Gene3D" id="3.60.10.10">
    <property type="entry name" value="Endonuclease/exonuclease/phosphatase"/>
    <property type="match status" value="1"/>
</dbReference>
<name>A0A2N9G6Z9_FAGSY</name>